<gene>
    <name evidence="6" type="ORF">KUTeg_012303</name>
</gene>
<evidence type="ECO:0000259" key="5">
    <source>
        <dbReference type="Pfam" id="PF17045"/>
    </source>
</evidence>
<dbReference type="Proteomes" id="UP001217089">
    <property type="component" value="Unassembled WGS sequence"/>
</dbReference>
<evidence type="ECO:0000256" key="4">
    <source>
        <dbReference type="SAM" id="Coils"/>
    </source>
</evidence>
<evidence type="ECO:0000313" key="6">
    <source>
        <dbReference type="EMBL" id="KAJ8310438.1"/>
    </source>
</evidence>
<keyword evidence="3 4" id="KW-0175">Coiled coil</keyword>
<sequence>MDIRRKDYRKFVKTLLEGFDGKEIKYEIMEKIASLWLELQQNDKLPKGILASSCEAELQALIEQIDIMMAAKCSDWERQVQSLSSKLDVRERENVIHRSTIEQKNKEIGHLKQQVESRDQTQRDIDNHYNSQLSLLKSEVQKMKRDYEKLNRKHLKQAKDVELERSRSNTELQESTAQIEKLTNKLERF</sequence>
<comment type="subcellular location">
    <subcellularLocation>
        <location evidence="1">Cytoplasm</location>
    </subcellularLocation>
</comment>
<dbReference type="PANTHER" id="PTHR18875">
    <property type="entry name" value="SARCOMA ANTIGEN NY-SAR-24/CYTOSKELETAL PROTEIN SOJO"/>
    <property type="match status" value="1"/>
</dbReference>
<evidence type="ECO:0000256" key="1">
    <source>
        <dbReference type="ARBA" id="ARBA00004496"/>
    </source>
</evidence>
<dbReference type="InterPro" id="IPR031470">
    <property type="entry name" value="CEP63/Deup1_N"/>
</dbReference>
<accession>A0ABQ9F4B0</accession>
<feature type="domain" description="CEP63/Deup1 N-terminal" evidence="5">
    <location>
        <begin position="52"/>
        <end position="183"/>
    </location>
</feature>
<evidence type="ECO:0000256" key="3">
    <source>
        <dbReference type="ARBA" id="ARBA00023054"/>
    </source>
</evidence>
<evidence type="ECO:0000313" key="7">
    <source>
        <dbReference type="Proteomes" id="UP001217089"/>
    </source>
</evidence>
<protein>
    <recommendedName>
        <fullName evidence="5">CEP63/Deup1 N-terminal domain-containing protein</fullName>
    </recommendedName>
</protein>
<keyword evidence="2" id="KW-0963">Cytoplasm</keyword>
<comment type="caution">
    <text evidence="6">The sequence shown here is derived from an EMBL/GenBank/DDBJ whole genome shotgun (WGS) entry which is preliminary data.</text>
</comment>
<organism evidence="6 7">
    <name type="scientific">Tegillarca granosa</name>
    <name type="common">Malaysian cockle</name>
    <name type="synonym">Anadara granosa</name>
    <dbReference type="NCBI Taxonomy" id="220873"/>
    <lineage>
        <taxon>Eukaryota</taxon>
        <taxon>Metazoa</taxon>
        <taxon>Spiralia</taxon>
        <taxon>Lophotrochozoa</taxon>
        <taxon>Mollusca</taxon>
        <taxon>Bivalvia</taxon>
        <taxon>Autobranchia</taxon>
        <taxon>Pteriomorphia</taxon>
        <taxon>Arcoida</taxon>
        <taxon>Arcoidea</taxon>
        <taxon>Arcidae</taxon>
        <taxon>Tegillarca</taxon>
    </lineage>
</organism>
<reference evidence="6 7" key="1">
    <citation type="submission" date="2022-12" db="EMBL/GenBank/DDBJ databases">
        <title>Chromosome-level genome of Tegillarca granosa.</title>
        <authorList>
            <person name="Kim J."/>
        </authorList>
    </citation>
    <scope>NUCLEOTIDE SEQUENCE [LARGE SCALE GENOMIC DNA]</scope>
    <source>
        <strain evidence="6">Teg-2019</strain>
        <tissue evidence="6">Adductor muscle</tissue>
    </source>
</reference>
<feature type="coiled-coil region" evidence="4">
    <location>
        <begin position="133"/>
        <end position="185"/>
    </location>
</feature>
<keyword evidence="7" id="KW-1185">Reference proteome</keyword>
<proteinExistence type="predicted"/>
<evidence type="ECO:0000256" key="2">
    <source>
        <dbReference type="ARBA" id="ARBA00022490"/>
    </source>
</evidence>
<dbReference type="EMBL" id="JARBDR010000640">
    <property type="protein sequence ID" value="KAJ8310438.1"/>
    <property type="molecule type" value="Genomic_DNA"/>
</dbReference>
<name>A0ABQ9F4B0_TEGGR</name>
<dbReference type="Pfam" id="PF17045">
    <property type="entry name" value="CEP63"/>
    <property type="match status" value="1"/>
</dbReference>
<dbReference type="PANTHER" id="PTHR18875:SF3">
    <property type="entry name" value="CENTROSOMAL PROTEIN OF 63 KDA"/>
    <property type="match status" value="1"/>
</dbReference>